<accession>A0AA90ZK04</accession>
<dbReference type="AlphaFoldDB" id="A0AA90ZK04"/>
<gene>
    <name evidence="1" type="ORF">F7D95_00440</name>
</gene>
<name>A0AA90ZK04_9BACT</name>
<protein>
    <submittedName>
        <fullName evidence="1">Uncharacterized protein</fullName>
    </submittedName>
</protein>
<dbReference type="Proteomes" id="UP000442105">
    <property type="component" value="Unassembled WGS sequence"/>
</dbReference>
<organism evidence="1 2">
    <name type="scientific">Segatella copri</name>
    <dbReference type="NCBI Taxonomy" id="165179"/>
    <lineage>
        <taxon>Bacteria</taxon>
        <taxon>Pseudomonadati</taxon>
        <taxon>Bacteroidota</taxon>
        <taxon>Bacteroidia</taxon>
        <taxon>Bacteroidales</taxon>
        <taxon>Prevotellaceae</taxon>
        <taxon>Segatella</taxon>
    </lineage>
</organism>
<comment type="caution">
    <text evidence="1">The sequence shown here is derived from an EMBL/GenBank/DDBJ whole genome shotgun (WGS) entry which is preliminary data.</text>
</comment>
<dbReference type="RefSeq" id="WP_153127575.1">
    <property type="nucleotide sequence ID" value="NZ_VZCW01000016.1"/>
</dbReference>
<evidence type="ECO:0000313" key="1">
    <source>
        <dbReference type="EMBL" id="MQN11314.1"/>
    </source>
</evidence>
<evidence type="ECO:0000313" key="2">
    <source>
        <dbReference type="Proteomes" id="UP000442105"/>
    </source>
</evidence>
<sequence length="65" mass="7424">MSFGSYFGEGIRYALVARLEISHHLLVIAKLGSTDYFDRTHISSGLQEIAGSHQMDLEVQVKWKW</sequence>
<reference evidence="2" key="1">
    <citation type="submission" date="2019-09" db="EMBL/GenBank/DDBJ databases">
        <title>Distinct polysaccharide growth profiles of human intestinal Prevotella copri isolates.</title>
        <authorList>
            <person name="Fehlner-Peach H."/>
            <person name="Magnabosco C."/>
            <person name="Raghavan V."/>
            <person name="Scher J.U."/>
            <person name="Tett A."/>
            <person name="Cox L.M."/>
            <person name="Gottsegen C."/>
            <person name="Watters A."/>
            <person name="Wiltshire- Gordon J.D."/>
            <person name="Segata N."/>
            <person name="Bonneau R."/>
            <person name="Littman D.R."/>
        </authorList>
    </citation>
    <scope>NUCLEOTIDE SEQUENCE [LARGE SCALE GENOMIC DNA]</scope>
    <source>
        <strain evidence="2">iAQ1179</strain>
    </source>
</reference>
<dbReference type="EMBL" id="VZCW01000016">
    <property type="protein sequence ID" value="MQN11314.1"/>
    <property type="molecule type" value="Genomic_DNA"/>
</dbReference>
<proteinExistence type="predicted"/>